<feature type="non-terminal residue" evidence="7">
    <location>
        <position position="1"/>
    </location>
</feature>
<feature type="non-terminal residue" evidence="7">
    <location>
        <position position="57"/>
    </location>
</feature>
<dbReference type="SUPFAM" id="SSF56235">
    <property type="entry name" value="N-terminal nucleophile aminohydrolases (Ntn hydrolases)"/>
    <property type="match status" value="1"/>
</dbReference>
<dbReference type="InterPro" id="IPR017932">
    <property type="entry name" value="GATase_2_dom"/>
</dbReference>
<keyword evidence="3" id="KW-0032">Aminotransferase</keyword>
<dbReference type="PANTHER" id="PTHR10937">
    <property type="entry name" value="GLUCOSAMINE--FRUCTOSE-6-PHOSPHATE AMINOTRANSFERASE, ISOMERIZING"/>
    <property type="match status" value="1"/>
</dbReference>
<reference evidence="8" key="1">
    <citation type="journal article" date="2018" name="Nat. Microbiol.">
        <title>Leveraging single-cell genomics to expand the fungal tree of life.</title>
        <authorList>
            <person name="Ahrendt S.R."/>
            <person name="Quandt C.A."/>
            <person name="Ciobanu D."/>
            <person name="Clum A."/>
            <person name="Salamov A."/>
            <person name="Andreopoulos B."/>
            <person name="Cheng J.F."/>
            <person name="Woyke T."/>
            <person name="Pelin A."/>
            <person name="Henrissat B."/>
            <person name="Reynolds N.K."/>
            <person name="Benny G.L."/>
            <person name="Smith M.E."/>
            <person name="James T.Y."/>
            <person name="Grigoriev I.V."/>
        </authorList>
    </citation>
    <scope>NUCLEOTIDE SEQUENCE [LARGE SCALE GENOMIC DNA]</scope>
    <source>
        <strain evidence="8">ATCC 52028</strain>
    </source>
</reference>
<dbReference type="GO" id="GO:0006487">
    <property type="term" value="P:protein N-linked glycosylation"/>
    <property type="evidence" value="ECO:0007669"/>
    <property type="project" value="TreeGrafter"/>
</dbReference>
<dbReference type="Gene3D" id="3.60.20.10">
    <property type="entry name" value="Glutamine Phosphoribosylpyrophosphate, subunit 1, domain 1"/>
    <property type="match status" value="1"/>
</dbReference>
<evidence type="ECO:0000256" key="4">
    <source>
        <dbReference type="ARBA" id="ARBA00022679"/>
    </source>
</evidence>
<evidence type="ECO:0000259" key="6">
    <source>
        <dbReference type="PROSITE" id="PS51278"/>
    </source>
</evidence>
<gene>
    <name evidence="7" type="ORF">CXG81DRAFT_4721</name>
</gene>
<accession>A0A4P9X202</accession>
<keyword evidence="4" id="KW-0808">Transferase</keyword>
<evidence type="ECO:0000256" key="3">
    <source>
        <dbReference type="ARBA" id="ARBA00022576"/>
    </source>
</evidence>
<dbReference type="PANTHER" id="PTHR10937:SF0">
    <property type="entry name" value="GLUTAMINE--FRUCTOSE-6-PHOSPHATE TRANSAMINASE (ISOMERIZING)"/>
    <property type="match status" value="1"/>
</dbReference>
<evidence type="ECO:0000313" key="7">
    <source>
        <dbReference type="EMBL" id="RKO99225.1"/>
    </source>
</evidence>
<dbReference type="GO" id="GO:0006047">
    <property type="term" value="P:UDP-N-acetylglucosamine metabolic process"/>
    <property type="evidence" value="ECO:0007669"/>
    <property type="project" value="TreeGrafter"/>
</dbReference>
<dbReference type="PROSITE" id="PS51278">
    <property type="entry name" value="GATASE_TYPE_2"/>
    <property type="match status" value="1"/>
</dbReference>
<dbReference type="STRING" id="1555241.A0A4P9X202"/>
<dbReference type="InterPro" id="IPR029055">
    <property type="entry name" value="Ntn_hydrolases_N"/>
</dbReference>
<protein>
    <recommendedName>
        <fullName evidence="2">glutamine--fructose-6-phosphate transaminase (isomerizing)</fullName>
        <ecNumber evidence="2">2.6.1.16</ecNumber>
    </recommendedName>
</protein>
<dbReference type="AlphaFoldDB" id="A0A4P9X202"/>
<dbReference type="EC" id="2.6.1.16" evidence="2"/>
<feature type="domain" description="Glutamine amidotransferase type-2" evidence="6">
    <location>
        <begin position="1"/>
        <end position="57"/>
    </location>
</feature>
<sequence length="57" mass="6332">EYRGYDSAGVAVDGDSEKEAYLFKQVGKVAALREKISTQKVDFQKPFISHAGMAHTR</sequence>
<evidence type="ECO:0000256" key="2">
    <source>
        <dbReference type="ARBA" id="ARBA00012916"/>
    </source>
</evidence>
<dbReference type="Proteomes" id="UP000274922">
    <property type="component" value="Unassembled WGS sequence"/>
</dbReference>
<dbReference type="EMBL" id="ML014306">
    <property type="protein sequence ID" value="RKO99225.1"/>
    <property type="molecule type" value="Genomic_DNA"/>
</dbReference>
<dbReference type="GO" id="GO:0004360">
    <property type="term" value="F:glutamine-fructose-6-phosphate transaminase (isomerizing) activity"/>
    <property type="evidence" value="ECO:0007669"/>
    <property type="project" value="UniProtKB-EC"/>
</dbReference>
<dbReference type="GO" id="GO:0006002">
    <property type="term" value="P:fructose 6-phosphate metabolic process"/>
    <property type="evidence" value="ECO:0007669"/>
    <property type="project" value="TreeGrafter"/>
</dbReference>
<keyword evidence="8" id="KW-1185">Reference proteome</keyword>
<dbReference type="OrthoDB" id="15235at2759"/>
<proteinExistence type="predicted"/>
<comment type="catalytic activity">
    <reaction evidence="1">
        <text>D-fructose 6-phosphate + L-glutamine = D-glucosamine 6-phosphate + L-glutamate</text>
        <dbReference type="Rhea" id="RHEA:13237"/>
        <dbReference type="ChEBI" id="CHEBI:29985"/>
        <dbReference type="ChEBI" id="CHEBI:58359"/>
        <dbReference type="ChEBI" id="CHEBI:58725"/>
        <dbReference type="ChEBI" id="CHEBI:61527"/>
        <dbReference type="EC" id="2.6.1.16"/>
    </reaction>
</comment>
<evidence type="ECO:0000256" key="1">
    <source>
        <dbReference type="ARBA" id="ARBA00001031"/>
    </source>
</evidence>
<keyword evidence="5" id="KW-0315">Glutamine amidotransferase</keyword>
<evidence type="ECO:0000256" key="5">
    <source>
        <dbReference type="ARBA" id="ARBA00022962"/>
    </source>
</evidence>
<organism evidence="7 8">
    <name type="scientific">Caulochytrium protostelioides</name>
    <dbReference type="NCBI Taxonomy" id="1555241"/>
    <lineage>
        <taxon>Eukaryota</taxon>
        <taxon>Fungi</taxon>
        <taxon>Fungi incertae sedis</taxon>
        <taxon>Chytridiomycota</taxon>
        <taxon>Chytridiomycota incertae sedis</taxon>
        <taxon>Chytridiomycetes</taxon>
        <taxon>Caulochytriales</taxon>
        <taxon>Caulochytriaceae</taxon>
        <taxon>Caulochytrium</taxon>
    </lineage>
</organism>
<name>A0A4P9X202_9FUNG</name>
<evidence type="ECO:0000313" key="8">
    <source>
        <dbReference type="Proteomes" id="UP000274922"/>
    </source>
</evidence>